<name>A0A8J7UKI7_9HYPH</name>
<protein>
    <submittedName>
        <fullName evidence="1">Three-Cys-motif partner protein TcmP</fullName>
    </submittedName>
</protein>
<dbReference type="NCBIfam" id="TIGR04474">
    <property type="entry name" value="tcm_partner"/>
    <property type="match status" value="1"/>
</dbReference>
<dbReference type="EMBL" id="JAGIYY010000004">
    <property type="protein sequence ID" value="MBP0439905.1"/>
    <property type="molecule type" value="Genomic_DNA"/>
</dbReference>
<accession>A0A8J7UKI7</accession>
<dbReference type="InterPro" id="IPR031009">
    <property type="entry name" value="Tcm_partner"/>
</dbReference>
<dbReference type="AlphaFoldDB" id="A0A8J7UKI7"/>
<evidence type="ECO:0000313" key="2">
    <source>
        <dbReference type="Proteomes" id="UP000666240"/>
    </source>
</evidence>
<gene>
    <name evidence="1" type="primary">tcmP</name>
    <name evidence="1" type="ORF">J5Y06_14700</name>
</gene>
<reference evidence="1" key="1">
    <citation type="submission" date="2021-03" db="EMBL/GenBank/DDBJ databases">
        <title>Genome sequencing and assembly of Tianweitania sediminis.</title>
        <authorList>
            <person name="Chhetri G."/>
        </authorList>
    </citation>
    <scope>NUCLEOTIDE SEQUENCE</scope>
    <source>
        <strain evidence="1">Z8</strain>
    </source>
</reference>
<comment type="caution">
    <text evidence="1">The sequence shown here is derived from an EMBL/GenBank/DDBJ whole genome shotgun (WGS) entry which is preliminary data.</text>
</comment>
<dbReference type="Proteomes" id="UP000666240">
    <property type="component" value="Unassembled WGS sequence"/>
</dbReference>
<keyword evidence="2" id="KW-1185">Reference proteome</keyword>
<organism evidence="1 2">
    <name type="scientific">Tianweitania sediminis</name>
    <dbReference type="NCBI Taxonomy" id="1502156"/>
    <lineage>
        <taxon>Bacteria</taxon>
        <taxon>Pseudomonadati</taxon>
        <taxon>Pseudomonadota</taxon>
        <taxon>Alphaproteobacteria</taxon>
        <taxon>Hyphomicrobiales</taxon>
        <taxon>Phyllobacteriaceae</taxon>
        <taxon>Tianweitania</taxon>
    </lineage>
</organism>
<dbReference type="RefSeq" id="WP_209335923.1">
    <property type="nucleotide sequence ID" value="NZ_JAGIYY010000004.1"/>
</dbReference>
<proteinExistence type="predicted"/>
<sequence length="396" mass="44456">MKPEYADREQTLAKHFILGKYLQTLAYKILQGKGHLPLTYVDAFSGPWESKTTDFSDTSFMIAIRTLKQVHAELAAAGRARPIRCFFVEQDVATYSQLQAAVSVYNDPSGGFEIATFHGRFEDAVPHILRFVGRSFSLTFIDPTGWTGYEFQKVGAVLKHRPGEVLLNYMFDFINRFTAWNDSTISATFEGILGSRWQARLDASLPRHQAVEALFLEQFRKAGDFLHVVSTPIEKIDDRTHFCITYGTRNSHGLEAYRDIESSALKNHQQVRAVARQARTEARTGQPLLFEAVDLGTRTLEAQAKAERTKAAAWIEAQLQQGYSARFEDLWPPVLETFMLRVTDVKDICCSLAKQGLIADTWSPDGKRKPREGHVIGPMIVPAAPATISPDTVSRP</sequence>
<evidence type="ECO:0000313" key="1">
    <source>
        <dbReference type="EMBL" id="MBP0439905.1"/>
    </source>
</evidence>